<dbReference type="AlphaFoldDB" id="A0A395LG85"/>
<name>A0A395LG85_9SPHN</name>
<organism evidence="1 2">
    <name type="scientific">Alteriqipengyuania lutimaris</name>
    <dbReference type="NCBI Taxonomy" id="1538146"/>
    <lineage>
        <taxon>Bacteria</taxon>
        <taxon>Pseudomonadati</taxon>
        <taxon>Pseudomonadota</taxon>
        <taxon>Alphaproteobacteria</taxon>
        <taxon>Sphingomonadales</taxon>
        <taxon>Erythrobacteraceae</taxon>
        <taxon>Alteriqipengyuania</taxon>
    </lineage>
</organism>
<keyword evidence="2" id="KW-1185">Reference proteome</keyword>
<dbReference type="EMBL" id="QRBB01000002">
    <property type="protein sequence ID" value="RDS75842.1"/>
    <property type="molecule type" value="Genomic_DNA"/>
</dbReference>
<dbReference type="OrthoDB" id="7410846at2"/>
<dbReference type="RefSeq" id="WP_115493111.1">
    <property type="nucleotide sequence ID" value="NZ_JACHWW010000002.1"/>
</dbReference>
<protein>
    <submittedName>
        <fullName evidence="1">Uncharacterized protein</fullName>
    </submittedName>
</protein>
<evidence type="ECO:0000313" key="1">
    <source>
        <dbReference type="EMBL" id="RDS75842.1"/>
    </source>
</evidence>
<reference evidence="1 2" key="1">
    <citation type="submission" date="2018-07" db="EMBL/GenBank/DDBJ databases">
        <title>Erythrobacter nanhaiensis sp. nov., a novel member of the genus Erythrobacter isolated from the South China Sea.</title>
        <authorList>
            <person name="Chen X."/>
            <person name="Liu J."/>
        </authorList>
    </citation>
    <scope>NUCLEOTIDE SEQUENCE [LARGE SCALE GENOMIC DNA]</scope>
    <source>
        <strain evidence="1 2">S-5</strain>
    </source>
</reference>
<accession>A0A395LG85</accession>
<proteinExistence type="predicted"/>
<evidence type="ECO:0000313" key="2">
    <source>
        <dbReference type="Proteomes" id="UP000254101"/>
    </source>
</evidence>
<sequence>MKWLWIVLLALLAALVLWWLLADDDGEQAAGEPVAVEQGTDPEIADTTAAAGAMTIGAILANPEAFYGEEGFEGTVTVGGPLTDRGFWIENDGARMFALVIDDPIDRTIDINTGATLRLDGGTIREGSTIAADEIEGDGLDQDTMDVIADQDAVLVIDESNITIEDEA</sequence>
<gene>
    <name evidence="1" type="ORF">DL238_14245</name>
</gene>
<dbReference type="Proteomes" id="UP000254101">
    <property type="component" value="Unassembled WGS sequence"/>
</dbReference>
<comment type="caution">
    <text evidence="1">The sequence shown here is derived from an EMBL/GenBank/DDBJ whole genome shotgun (WGS) entry which is preliminary data.</text>
</comment>